<dbReference type="AlphaFoldDB" id="A0A8J3GS79"/>
<name>A0A8J3GS79_9MICO</name>
<dbReference type="RefSeq" id="WP_191284060.1">
    <property type="nucleotide sequence ID" value="NZ_BNAI01000008.1"/>
</dbReference>
<evidence type="ECO:0000259" key="1">
    <source>
        <dbReference type="SMART" id="SM00507"/>
    </source>
</evidence>
<reference evidence="2" key="1">
    <citation type="journal article" date="2014" name="Int. J. Syst. Evol. Microbiol.">
        <title>Complete genome sequence of Corynebacterium casei LMG S-19264T (=DSM 44701T), isolated from a smear-ripened cheese.</title>
        <authorList>
            <consortium name="US DOE Joint Genome Institute (JGI-PGF)"/>
            <person name="Walter F."/>
            <person name="Albersmeier A."/>
            <person name="Kalinowski J."/>
            <person name="Ruckert C."/>
        </authorList>
    </citation>
    <scope>NUCLEOTIDE SEQUENCE</scope>
    <source>
        <strain evidence="2">CGMCC 1.16548</strain>
    </source>
</reference>
<dbReference type="Proteomes" id="UP000617531">
    <property type="component" value="Unassembled WGS sequence"/>
</dbReference>
<dbReference type="EMBL" id="BNAI01000008">
    <property type="protein sequence ID" value="GHF24493.1"/>
    <property type="molecule type" value="Genomic_DNA"/>
</dbReference>
<reference evidence="2" key="2">
    <citation type="submission" date="2020-09" db="EMBL/GenBank/DDBJ databases">
        <authorList>
            <person name="Sun Q."/>
            <person name="Zhou Y."/>
        </authorList>
    </citation>
    <scope>NUCLEOTIDE SEQUENCE</scope>
    <source>
        <strain evidence="2">CGMCC 1.16548</strain>
    </source>
</reference>
<evidence type="ECO:0000313" key="2">
    <source>
        <dbReference type="EMBL" id="GHF24493.1"/>
    </source>
</evidence>
<sequence length="447" mass="48434">MTSTSALAAAVAVLRDVPRSVSSCRAASDASVMEWLRLAGEAKALADAHLALAAGELRRRSSPELGGAGLARREGARTPEELLKVVSGVTGRDAVVALRVGRLAQTEGSVLGDAVVDGSVSVPAAEAIRAGLDGAAADPVLVAEATELLCSEASTLDPDRLLKRAREVRDELDEAGIASREAVLRGRRSLRRLDLRDGMKRLIWDYDPLTAGVVDEIYDRATSPRRGGPRFVDAESVRRATELERDERTTEQIASDAFTELLRQAGGLDGSVLLGKGTPAVRVLVPASDLIAGTGHGVIEGSNEAISIGTVRALACANGTRTALIDSLGNVLDLGREQRLYSRHQRVALAIRDGGCLWAGCERPPSWCEAHHIDHYVRDKGRTDLERGVLLCKHHHLKLHNEGWQIRRREGRYWLHPPPDRPRPPELLVTKSRAIREHLNRRRSVTA</sequence>
<dbReference type="CDD" id="cd00085">
    <property type="entry name" value="HNHc"/>
    <property type="match status" value="1"/>
</dbReference>
<keyword evidence="3" id="KW-1185">Reference proteome</keyword>
<organism evidence="2 3">
    <name type="scientific">Pseudolysinimonas yzui</name>
    <dbReference type="NCBI Taxonomy" id="2708254"/>
    <lineage>
        <taxon>Bacteria</taxon>
        <taxon>Bacillati</taxon>
        <taxon>Actinomycetota</taxon>
        <taxon>Actinomycetes</taxon>
        <taxon>Micrococcales</taxon>
        <taxon>Microbacteriaceae</taxon>
        <taxon>Pseudolysinimonas</taxon>
    </lineage>
</organism>
<dbReference type="InterPro" id="IPR003870">
    <property type="entry name" value="DUF222"/>
</dbReference>
<dbReference type="SMART" id="SM00507">
    <property type="entry name" value="HNHc"/>
    <property type="match status" value="1"/>
</dbReference>
<protein>
    <recommendedName>
        <fullName evidence="1">HNH nuclease domain-containing protein</fullName>
    </recommendedName>
</protein>
<dbReference type="InterPro" id="IPR003615">
    <property type="entry name" value="HNH_nuc"/>
</dbReference>
<proteinExistence type="predicted"/>
<gene>
    <name evidence="2" type="ORF">GCM10011600_26950</name>
</gene>
<feature type="domain" description="HNH nuclease" evidence="1">
    <location>
        <begin position="344"/>
        <end position="397"/>
    </location>
</feature>
<comment type="caution">
    <text evidence="2">The sequence shown here is derived from an EMBL/GenBank/DDBJ whole genome shotgun (WGS) entry which is preliminary data.</text>
</comment>
<accession>A0A8J3GS79</accession>
<evidence type="ECO:0000313" key="3">
    <source>
        <dbReference type="Proteomes" id="UP000617531"/>
    </source>
</evidence>
<dbReference type="Pfam" id="PF02720">
    <property type="entry name" value="DUF222"/>
    <property type="match status" value="1"/>
</dbReference>